<organism evidence="1 2">
    <name type="scientific">Portunus trituberculatus</name>
    <name type="common">Swimming crab</name>
    <name type="synonym">Neptunus trituberculatus</name>
    <dbReference type="NCBI Taxonomy" id="210409"/>
    <lineage>
        <taxon>Eukaryota</taxon>
        <taxon>Metazoa</taxon>
        <taxon>Ecdysozoa</taxon>
        <taxon>Arthropoda</taxon>
        <taxon>Crustacea</taxon>
        <taxon>Multicrustacea</taxon>
        <taxon>Malacostraca</taxon>
        <taxon>Eumalacostraca</taxon>
        <taxon>Eucarida</taxon>
        <taxon>Decapoda</taxon>
        <taxon>Pleocyemata</taxon>
        <taxon>Brachyura</taxon>
        <taxon>Eubrachyura</taxon>
        <taxon>Portunoidea</taxon>
        <taxon>Portunidae</taxon>
        <taxon>Portuninae</taxon>
        <taxon>Portunus</taxon>
    </lineage>
</organism>
<sequence>MWVASLGMRKKRERGKKNKIVGMKEGCGGDWVVLELEGSIAVQGSGRCVCTLDIDKRIQRSSGTTKTALS</sequence>
<evidence type="ECO:0000313" key="2">
    <source>
        <dbReference type="Proteomes" id="UP000324222"/>
    </source>
</evidence>
<dbReference type="Proteomes" id="UP000324222">
    <property type="component" value="Unassembled WGS sequence"/>
</dbReference>
<gene>
    <name evidence="1" type="ORF">E2C01_045957</name>
</gene>
<reference evidence="1 2" key="1">
    <citation type="submission" date="2019-05" db="EMBL/GenBank/DDBJ databases">
        <title>Another draft genome of Portunus trituberculatus and its Hox gene families provides insights of decapod evolution.</title>
        <authorList>
            <person name="Jeong J.-H."/>
            <person name="Song I."/>
            <person name="Kim S."/>
            <person name="Choi T."/>
            <person name="Kim D."/>
            <person name="Ryu S."/>
            <person name="Kim W."/>
        </authorList>
    </citation>
    <scope>NUCLEOTIDE SEQUENCE [LARGE SCALE GENOMIC DNA]</scope>
    <source>
        <tissue evidence="1">Muscle</tissue>
    </source>
</reference>
<comment type="caution">
    <text evidence="1">The sequence shown here is derived from an EMBL/GenBank/DDBJ whole genome shotgun (WGS) entry which is preliminary data.</text>
</comment>
<accession>A0A5B7G3C7</accession>
<name>A0A5B7G3C7_PORTR</name>
<dbReference type="EMBL" id="VSRR010010618">
    <property type="protein sequence ID" value="MPC52097.1"/>
    <property type="molecule type" value="Genomic_DNA"/>
</dbReference>
<evidence type="ECO:0000313" key="1">
    <source>
        <dbReference type="EMBL" id="MPC52097.1"/>
    </source>
</evidence>
<dbReference type="AlphaFoldDB" id="A0A5B7G3C7"/>
<keyword evidence="2" id="KW-1185">Reference proteome</keyword>
<protein>
    <submittedName>
        <fullName evidence="1">Uncharacterized protein</fullName>
    </submittedName>
</protein>
<proteinExistence type="predicted"/>